<evidence type="ECO:0000256" key="10">
    <source>
        <dbReference type="ARBA" id="ARBA00023004"/>
    </source>
</evidence>
<evidence type="ECO:0000256" key="5">
    <source>
        <dbReference type="ARBA" id="ARBA00022617"/>
    </source>
</evidence>
<dbReference type="PANTHER" id="PTHR46300:SF7">
    <property type="entry name" value="P450, PUTATIVE (EUROFUNG)-RELATED"/>
    <property type="match status" value="1"/>
</dbReference>
<dbReference type="InterPro" id="IPR050364">
    <property type="entry name" value="Cytochrome_P450_fung"/>
</dbReference>
<keyword evidence="6 15" id="KW-0812">Transmembrane</keyword>
<evidence type="ECO:0000313" key="16">
    <source>
        <dbReference type="EMBL" id="KAJ3484292.1"/>
    </source>
</evidence>
<dbReference type="InterPro" id="IPR036396">
    <property type="entry name" value="Cyt_P450_sf"/>
</dbReference>
<evidence type="ECO:0008006" key="18">
    <source>
        <dbReference type="Google" id="ProtNLM"/>
    </source>
</evidence>
<dbReference type="PRINTS" id="PR00463">
    <property type="entry name" value="EP450I"/>
</dbReference>
<dbReference type="Proteomes" id="UP001212997">
    <property type="component" value="Unassembled WGS sequence"/>
</dbReference>
<accession>A0AAD5V497</accession>
<keyword evidence="9 14" id="KW-0560">Oxidoreductase</keyword>
<evidence type="ECO:0000256" key="11">
    <source>
        <dbReference type="ARBA" id="ARBA00023033"/>
    </source>
</evidence>
<sequence>MFSSFVMPSIYLLDAIALVLAVICIRAFFSSRGKHYPPGPQGYPLVGSLGCASHTGHTYFVNQLAEQYAHLIRERGTIRIDWTWVLGTLRFGTRWKRHRRAFDRPFRESQVHLFWDIQQDCAKQLVVDLSRSPKEFMAHLRLAAARATMKITYGINVKDMNNKYVDLSEQVTKVMTEGTKFFLVNFIPALKWVPEWVPGAGFQRKAKEWKRTLSQMRDCPFAVSQASPVTHPTFVSQLMGGMGEEFDEDIEIVRNAAGQAYIGGVDSLTTTLAIFLRALTLFPETQKKAQLEIDNVCVGRLPTLHDRKSLPQVDALLRELLRWHPVAPLGVPHSSTKDDVYNGHFIPGGSLIIANMGRILSDPEIFPDPLVFNPDRFVDFDPKGDILDPRDIVFGFGKRICPGRFLGDSFLWICIASILAAFEIKPIERIGEEASSSNGVFTTLGFLSQPYPFECSFVPRSGCTADLLSNTADSDPWS</sequence>
<evidence type="ECO:0000313" key="17">
    <source>
        <dbReference type="Proteomes" id="UP001212997"/>
    </source>
</evidence>
<dbReference type="AlphaFoldDB" id="A0AAD5V497"/>
<gene>
    <name evidence="16" type="ORF">NLI96_g5749</name>
</gene>
<evidence type="ECO:0000256" key="14">
    <source>
        <dbReference type="RuleBase" id="RU000461"/>
    </source>
</evidence>
<comment type="caution">
    <text evidence="16">The sequence shown here is derived from an EMBL/GenBank/DDBJ whole genome shotgun (WGS) entry which is preliminary data.</text>
</comment>
<organism evidence="16 17">
    <name type="scientific">Meripilus lineatus</name>
    <dbReference type="NCBI Taxonomy" id="2056292"/>
    <lineage>
        <taxon>Eukaryota</taxon>
        <taxon>Fungi</taxon>
        <taxon>Dikarya</taxon>
        <taxon>Basidiomycota</taxon>
        <taxon>Agaricomycotina</taxon>
        <taxon>Agaricomycetes</taxon>
        <taxon>Polyporales</taxon>
        <taxon>Meripilaceae</taxon>
        <taxon>Meripilus</taxon>
    </lineage>
</organism>
<keyword evidence="5 13" id="KW-0349">Heme</keyword>
<dbReference type="PROSITE" id="PS00086">
    <property type="entry name" value="CYTOCHROME_P450"/>
    <property type="match status" value="1"/>
</dbReference>
<comment type="pathway">
    <text evidence="3">Secondary metabolite biosynthesis.</text>
</comment>
<feature type="transmembrane region" description="Helical" evidence="15">
    <location>
        <begin position="6"/>
        <end position="29"/>
    </location>
</feature>
<comment type="subcellular location">
    <subcellularLocation>
        <location evidence="2">Membrane</location>
        <topology evidence="2">Single-pass membrane protein</topology>
    </subcellularLocation>
</comment>
<dbReference type="GO" id="GO:0020037">
    <property type="term" value="F:heme binding"/>
    <property type="evidence" value="ECO:0007669"/>
    <property type="project" value="InterPro"/>
</dbReference>
<evidence type="ECO:0000256" key="7">
    <source>
        <dbReference type="ARBA" id="ARBA00022723"/>
    </source>
</evidence>
<evidence type="ECO:0000256" key="1">
    <source>
        <dbReference type="ARBA" id="ARBA00001971"/>
    </source>
</evidence>
<name>A0AAD5V497_9APHY</name>
<keyword evidence="17" id="KW-1185">Reference proteome</keyword>
<dbReference type="GO" id="GO:0016020">
    <property type="term" value="C:membrane"/>
    <property type="evidence" value="ECO:0007669"/>
    <property type="project" value="UniProtKB-SubCell"/>
</dbReference>
<keyword evidence="7 13" id="KW-0479">Metal-binding</keyword>
<dbReference type="EMBL" id="JANAWD010000195">
    <property type="protein sequence ID" value="KAJ3484292.1"/>
    <property type="molecule type" value="Genomic_DNA"/>
</dbReference>
<keyword evidence="11 14" id="KW-0503">Monooxygenase</keyword>
<dbReference type="GO" id="GO:0004497">
    <property type="term" value="F:monooxygenase activity"/>
    <property type="evidence" value="ECO:0007669"/>
    <property type="project" value="UniProtKB-KW"/>
</dbReference>
<evidence type="ECO:0000256" key="12">
    <source>
        <dbReference type="ARBA" id="ARBA00023136"/>
    </source>
</evidence>
<keyword evidence="8 15" id="KW-1133">Transmembrane helix</keyword>
<dbReference type="GO" id="GO:0016705">
    <property type="term" value="F:oxidoreductase activity, acting on paired donors, with incorporation or reduction of molecular oxygen"/>
    <property type="evidence" value="ECO:0007669"/>
    <property type="project" value="InterPro"/>
</dbReference>
<proteinExistence type="inferred from homology"/>
<keyword evidence="12 15" id="KW-0472">Membrane</keyword>
<evidence type="ECO:0000256" key="3">
    <source>
        <dbReference type="ARBA" id="ARBA00005179"/>
    </source>
</evidence>
<evidence type="ECO:0000256" key="2">
    <source>
        <dbReference type="ARBA" id="ARBA00004167"/>
    </source>
</evidence>
<protein>
    <recommendedName>
        <fullName evidence="18">Cytochrome P450</fullName>
    </recommendedName>
</protein>
<evidence type="ECO:0000256" key="15">
    <source>
        <dbReference type="SAM" id="Phobius"/>
    </source>
</evidence>
<evidence type="ECO:0000256" key="4">
    <source>
        <dbReference type="ARBA" id="ARBA00010617"/>
    </source>
</evidence>
<dbReference type="GO" id="GO:0005506">
    <property type="term" value="F:iron ion binding"/>
    <property type="evidence" value="ECO:0007669"/>
    <property type="project" value="InterPro"/>
</dbReference>
<feature type="binding site" description="axial binding residue" evidence="13">
    <location>
        <position position="401"/>
    </location>
    <ligand>
        <name>heme</name>
        <dbReference type="ChEBI" id="CHEBI:30413"/>
    </ligand>
    <ligandPart>
        <name>Fe</name>
        <dbReference type="ChEBI" id="CHEBI:18248"/>
    </ligandPart>
</feature>
<evidence type="ECO:0000256" key="13">
    <source>
        <dbReference type="PIRSR" id="PIRSR602401-1"/>
    </source>
</evidence>
<comment type="cofactor">
    <cofactor evidence="1 13">
        <name>heme</name>
        <dbReference type="ChEBI" id="CHEBI:30413"/>
    </cofactor>
</comment>
<evidence type="ECO:0000256" key="9">
    <source>
        <dbReference type="ARBA" id="ARBA00023002"/>
    </source>
</evidence>
<keyword evidence="10 13" id="KW-0408">Iron</keyword>
<evidence type="ECO:0000256" key="8">
    <source>
        <dbReference type="ARBA" id="ARBA00022989"/>
    </source>
</evidence>
<dbReference type="Pfam" id="PF00067">
    <property type="entry name" value="p450"/>
    <property type="match status" value="1"/>
</dbReference>
<dbReference type="Gene3D" id="1.10.630.10">
    <property type="entry name" value="Cytochrome P450"/>
    <property type="match status" value="1"/>
</dbReference>
<evidence type="ECO:0000256" key="6">
    <source>
        <dbReference type="ARBA" id="ARBA00022692"/>
    </source>
</evidence>
<dbReference type="InterPro" id="IPR001128">
    <property type="entry name" value="Cyt_P450"/>
</dbReference>
<dbReference type="SUPFAM" id="SSF48264">
    <property type="entry name" value="Cytochrome P450"/>
    <property type="match status" value="1"/>
</dbReference>
<comment type="similarity">
    <text evidence="4 14">Belongs to the cytochrome P450 family.</text>
</comment>
<dbReference type="PANTHER" id="PTHR46300">
    <property type="entry name" value="P450, PUTATIVE (EUROFUNG)-RELATED-RELATED"/>
    <property type="match status" value="1"/>
</dbReference>
<dbReference type="InterPro" id="IPR002401">
    <property type="entry name" value="Cyt_P450_E_grp-I"/>
</dbReference>
<dbReference type="InterPro" id="IPR017972">
    <property type="entry name" value="Cyt_P450_CS"/>
</dbReference>
<reference evidence="16" key="1">
    <citation type="submission" date="2022-07" db="EMBL/GenBank/DDBJ databases">
        <title>Genome Sequence of Physisporinus lineatus.</title>
        <authorList>
            <person name="Buettner E."/>
        </authorList>
    </citation>
    <scope>NUCLEOTIDE SEQUENCE</scope>
    <source>
        <strain evidence="16">VT162</strain>
    </source>
</reference>